<keyword evidence="2" id="KW-1185">Reference proteome</keyword>
<dbReference type="EMBL" id="CP061800">
    <property type="protein sequence ID" value="QTA84943.1"/>
    <property type="molecule type" value="Genomic_DNA"/>
</dbReference>
<accession>A0A975GLL3</accession>
<sequence>MIYSPIFSDFIINGHAKIFHKYLTINFRYLSGEETRLFFSGVTRLPLRKKPGFFAAHRKKSIVLRFRYVPA</sequence>
<name>A0A975GLL3_9BACT</name>
<dbReference type="Proteomes" id="UP000663722">
    <property type="component" value="Chromosome"/>
</dbReference>
<dbReference type="AlphaFoldDB" id="A0A975GLL3"/>
<protein>
    <submittedName>
        <fullName evidence="1">Uncharacterized protein</fullName>
    </submittedName>
</protein>
<dbReference type="KEGG" id="dmm:dnm_009470"/>
<evidence type="ECO:0000313" key="1">
    <source>
        <dbReference type="EMBL" id="QTA84943.1"/>
    </source>
</evidence>
<evidence type="ECO:0000313" key="2">
    <source>
        <dbReference type="Proteomes" id="UP000663722"/>
    </source>
</evidence>
<organism evidence="1 2">
    <name type="scientific">Desulfonema magnum</name>
    <dbReference type="NCBI Taxonomy" id="45655"/>
    <lineage>
        <taxon>Bacteria</taxon>
        <taxon>Pseudomonadati</taxon>
        <taxon>Thermodesulfobacteriota</taxon>
        <taxon>Desulfobacteria</taxon>
        <taxon>Desulfobacterales</taxon>
        <taxon>Desulfococcaceae</taxon>
        <taxon>Desulfonema</taxon>
    </lineage>
</organism>
<reference evidence="1" key="1">
    <citation type="journal article" date="2021" name="Microb. Physiol.">
        <title>Proteogenomic Insights into the Physiology of Marine, Sulfate-Reducing, Filamentous Desulfonema limicola and Desulfonema magnum.</title>
        <authorList>
            <person name="Schnaars V."/>
            <person name="Wohlbrand L."/>
            <person name="Scheve S."/>
            <person name="Hinrichs C."/>
            <person name="Reinhardt R."/>
            <person name="Rabus R."/>
        </authorList>
    </citation>
    <scope>NUCLEOTIDE SEQUENCE</scope>
    <source>
        <strain evidence="1">4be13</strain>
    </source>
</reference>
<proteinExistence type="predicted"/>
<gene>
    <name evidence="1" type="ORF">dnm_009470</name>
</gene>